<reference evidence="1 2" key="1">
    <citation type="submission" date="2018-06" db="EMBL/GenBank/DDBJ databases">
        <title>Paenibacillus imtechensis sp. nov.</title>
        <authorList>
            <person name="Pinnaka A.K."/>
            <person name="Singh H."/>
            <person name="Kaur M."/>
        </authorList>
    </citation>
    <scope>NUCLEOTIDE SEQUENCE [LARGE SCALE GENOMIC DNA]</scope>
    <source>
        <strain evidence="1 2">SMB1</strain>
    </source>
</reference>
<dbReference type="InterPro" id="IPR023214">
    <property type="entry name" value="HAD_sf"/>
</dbReference>
<dbReference type="PANTHER" id="PTHR10000">
    <property type="entry name" value="PHOSPHOSERINE PHOSPHATASE"/>
    <property type="match status" value="1"/>
</dbReference>
<protein>
    <submittedName>
        <fullName evidence="1">HAD family hydrolase</fullName>
    </submittedName>
</protein>
<keyword evidence="2" id="KW-1185">Reference proteome</keyword>
<evidence type="ECO:0000313" key="1">
    <source>
        <dbReference type="EMBL" id="PZD94435.1"/>
    </source>
</evidence>
<dbReference type="GO" id="GO:0005829">
    <property type="term" value="C:cytosol"/>
    <property type="evidence" value="ECO:0007669"/>
    <property type="project" value="TreeGrafter"/>
</dbReference>
<name>A0A2W1LHK3_9BACL</name>
<dbReference type="OrthoDB" id="9806027at2"/>
<dbReference type="SFLD" id="SFLDG01140">
    <property type="entry name" value="C2.B:_Phosphomannomutase_and_P"/>
    <property type="match status" value="1"/>
</dbReference>
<dbReference type="GO" id="GO:0000287">
    <property type="term" value="F:magnesium ion binding"/>
    <property type="evidence" value="ECO:0007669"/>
    <property type="project" value="TreeGrafter"/>
</dbReference>
<gene>
    <name evidence="1" type="ORF">DNH61_18725</name>
</gene>
<dbReference type="RefSeq" id="WP_111148213.1">
    <property type="nucleotide sequence ID" value="NZ_QKRB01000053.1"/>
</dbReference>
<dbReference type="GO" id="GO:0016791">
    <property type="term" value="F:phosphatase activity"/>
    <property type="evidence" value="ECO:0007669"/>
    <property type="project" value="TreeGrafter"/>
</dbReference>
<sequence>MKLLISDLDGTIIHNHSTINQEDIDALHQAAEAGVQIAFASGRMQPEIEAVMQQLNLRVHTISQNGAYVHMSDGELVSEQAFDRDKLVALAKAGEGTPFLTMMCGPDHYFVEEMTAHAEEIGSRLMAPLHVIPDARSRLGKDIVSGKISFFGEVEKLRAFMQSLKAEHGDAIDAYISDIDCMDVMPAGVSKGTGVKVLQERLKISPEETVCIGDSFNDISMFAGTPHSYAMTASHADVKAAAAHEAESVAAIIRRLLHS</sequence>
<dbReference type="Gene3D" id="3.30.1240.10">
    <property type="match status" value="1"/>
</dbReference>
<evidence type="ECO:0000313" key="2">
    <source>
        <dbReference type="Proteomes" id="UP000249522"/>
    </source>
</evidence>
<comment type="caution">
    <text evidence="1">The sequence shown here is derived from an EMBL/GenBank/DDBJ whole genome shotgun (WGS) entry which is preliminary data.</text>
</comment>
<dbReference type="InterPro" id="IPR000150">
    <property type="entry name" value="Cof"/>
</dbReference>
<dbReference type="Gene3D" id="3.40.50.1000">
    <property type="entry name" value="HAD superfamily/HAD-like"/>
    <property type="match status" value="1"/>
</dbReference>
<dbReference type="NCBIfam" id="TIGR00099">
    <property type="entry name" value="Cof-subfamily"/>
    <property type="match status" value="1"/>
</dbReference>
<dbReference type="SUPFAM" id="SSF56784">
    <property type="entry name" value="HAD-like"/>
    <property type="match status" value="1"/>
</dbReference>
<dbReference type="AlphaFoldDB" id="A0A2W1LHK3"/>
<dbReference type="InterPro" id="IPR006379">
    <property type="entry name" value="HAD-SF_hydro_IIB"/>
</dbReference>
<proteinExistence type="predicted"/>
<keyword evidence="1" id="KW-0378">Hydrolase</keyword>
<dbReference type="EMBL" id="QKRB01000053">
    <property type="protein sequence ID" value="PZD94435.1"/>
    <property type="molecule type" value="Genomic_DNA"/>
</dbReference>
<dbReference type="Pfam" id="PF08282">
    <property type="entry name" value="Hydrolase_3"/>
    <property type="match status" value="1"/>
</dbReference>
<accession>A0A2W1LHK3</accession>
<dbReference type="Proteomes" id="UP000249522">
    <property type="component" value="Unassembled WGS sequence"/>
</dbReference>
<organism evidence="1 2">
    <name type="scientific">Paenibacillus sambharensis</name>
    <dbReference type="NCBI Taxonomy" id="1803190"/>
    <lineage>
        <taxon>Bacteria</taxon>
        <taxon>Bacillati</taxon>
        <taxon>Bacillota</taxon>
        <taxon>Bacilli</taxon>
        <taxon>Bacillales</taxon>
        <taxon>Paenibacillaceae</taxon>
        <taxon>Paenibacillus</taxon>
    </lineage>
</organism>
<dbReference type="InterPro" id="IPR036412">
    <property type="entry name" value="HAD-like_sf"/>
</dbReference>
<dbReference type="SFLD" id="SFLDS00003">
    <property type="entry name" value="Haloacid_Dehalogenase"/>
    <property type="match status" value="1"/>
</dbReference>
<dbReference type="NCBIfam" id="TIGR01484">
    <property type="entry name" value="HAD-SF-IIB"/>
    <property type="match status" value="1"/>
</dbReference>
<dbReference type="PANTHER" id="PTHR10000:SF8">
    <property type="entry name" value="HAD SUPERFAMILY HYDROLASE-LIKE, TYPE 3"/>
    <property type="match status" value="1"/>
</dbReference>